<dbReference type="PANTHER" id="PTHR43066">
    <property type="entry name" value="RHOMBOID-RELATED PROTEIN"/>
    <property type="match status" value="1"/>
</dbReference>
<evidence type="ECO:0000256" key="4">
    <source>
        <dbReference type="ARBA" id="ARBA00022692"/>
    </source>
</evidence>
<feature type="transmembrane region" description="Helical" evidence="8">
    <location>
        <begin position="110"/>
        <end position="130"/>
    </location>
</feature>
<dbReference type="GO" id="GO:0006508">
    <property type="term" value="P:proteolysis"/>
    <property type="evidence" value="ECO:0007669"/>
    <property type="project" value="UniProtKB-KW"/>
</dbReference>
<dbReference type="KEGG" id="lal:AT746_11635"/>
<dbReference type="STRING" id="1526571.AT746_11635"/>
<comment type="similarity">
    <text evidence="2">Belongs to the peptidase S54 family.</text>
</comment>
<dbReference type="Gene3D" id="1.20.1540.10">
    <property type="entry name" value="Rhomboid-like"/>
    <property type="match status" value="1"/>
</dbReference>
<feature type="transmembrane region" description="Helical" evidence="8">
    <location>
        <begin position="60"/>
        <end position="77"/>
    </location>
</feature>
<comment type="subcellular location">
    <subcellularLocation>
        <location evidence="1">Membrane</location>
        <topology evidence="1">Multi-pass membrane protein</topology>
    </subcellularLocation>
</comment>
<evidence type="ECO:0000256" key="6">
    <source>
        <dbReference type="ARBA" id="ARBA00022989"/>
    </source>
</evidence>
<dbReference type="InterPro" id="IPR022764">
    <property type="entry name" value="Peptidase_S54_rhomboid_dom"/>
</dbReference>
<dbReference type="EMBL" id="CP013650">
    <property type="protein sequence ID" value="ALS98859.1"/>
    <property type="molecule type" value="Genomic_DNA"/>
</dbReference>
<feature type="transmembrane region" description="Helical" evidence="8">
    <location>
        <begin position="84"/>
        <end position="104"/>
    </location>
</feature>
<feature type="domain" description="Peptidase S54 rhomboid" evidence="9">
    <location>
        <begin position="46"/>
        <end position="185"/>
    </location>
</feature>
<keyword evidence="4 8" id="KW-0812">Transmembrane</keyword>
<dbReference type="OrthoDB" id="196054at2"/>
<evidence type="ECO:0000256" key="3">
    <source>
        <dbReference type="ARBA" id="ARBA00022670"/>
    </source>
</evidence>
<dbReference type="RefSeq" id="WP_062480495.1">
    <property type="nucleotide sequence ID" value="NZ_CP013650.1"/>
</dbReference>
<dbReference type="PANTHER" id="PTHR43066:SF1">
    <property type="entry name" value="RHOMBOID PROTEIN 2"/>
    <property type="match status" value="1"/>
</dbReference>
<keyword evidence="5" id="KW-0378">Hydrolase</keyword>
<dbReference type="InterPro" id="IPR023826">
    <property type="entry name" value="Rhom-like_SP_proteobac"/>
</dbReference>
<accession>A0A0U2QMX0</accession>
<sequence length="197" mass="21683">MLNLPLKTPQFSGPLVLLILIVLAHALSPVSYELLAYHRDGISEYQWWRLLSAHLLHTNLNHLLLNSAGVVLLWAVFGEYYRPFYYAGITTGCALVTSVGLYLLVPELQWYVGLSGVLHGLFAWGALSDIRTGRRTGWLLLLGLAVKIGYEAAFGGDQSVSRLIEARVATEAHLLGAISGLLFCLPVLFFSKKSITT</sequence>
<keyword evidence="6 8" id="KW-1133">Transmembrane helix</keyword>
<dbReference type="NCBIfam" id="TIGR03902">
    <property type="entry name" value="rhom_GG_sort"/>
    <property type="match status" value="1"/>
</dbReference>
<dbReference type="GO" id="GO:0016020">
    <property type="term" value="C:membrane"/>
    <property type="evidence" value="ECO:0007669"/>
    <property type="project" value="UniProtKB-SubCell"/>
</dbReference>
<dbReference type="SUPFAM" id="SSF144091">
    <property type="entry name" value="Rhomboid-like"/>
    <property type="match status" value="1"/>
</dbReference>
<evidence type="ECO:0000256" key="8">
    <source>
        <dbReference type="SAM" id="Phobius"/>
    </source>
</evidence>
<name>A0A0U2QMX0_9ALTE</name>
<evidence type="ECO:0000313" key="11">
    <source>
        <dbReference type="Proteomes" id="UP000068447"/>
    </source>
</evidence>
<feature type="transmembrane region" description="Helical" evidence="8">
    <location>
        <begin position="137"/>
        <end position="154"/>
    </location>
</feature>
<dbReference type="Proteomes" id="UP000068447">
    <property type="component" value="Chromosome"/>
</dbReference>
<evidence type="ECO:0000256" key="1">
    <source>
        <dbReference type="ARBA" id="ARBA00004141"/>
    </source>
</evidence>
<proteinExistence type="inferred from homology"/>
<organism evidence="10 11">
    <name type="scientific">Lacimicrobium alkaliphilum</name>
    <dbReference type="NCBI Taxonomy" id="1526571"/>
    <lineage>
        <taxon>Bacteria</taxon>
        <taxon>Pseudomonadati</taxon>
        <taxon>Pseudomonadota</taxon>
        <taxon>Gammaproteobacteria</taxon>
        <taxon>Alteromonadales</taxon>
        <taxon>Alteromonadaceae</taxon>
        <taxon>Lacimicrobium</taxon>
    </lineage>
</organism>
<dbReference type="GO" id="GO:0004252">
    <property type="term" value="F:serine-type endopeptidase activity"/>
    <property type="evidence" value="ECO:0007669"/>
    <property type="project" value="InterPro"/>
</dbReference>
<evidence type="ECO:0000256" key="5">
    <source>
        <dbReference type="ARBA" id="ARBA00022801"/>
    </source>
</evidence>
<evidence type="ECO:0000313" key="10">
    <source>
        <dbReference type="EMBL" id="ALS98859.1"/>
    </source>
</evidence>
<dbReference type="Pfam" id="PF01694">
    <property type="entry name" value="Rhomboid"/>
    <property type="match status" value="1"/>
</dbReference>
<keyword evidence="3" id="KW-0645">Protease</keyword>
<evidence type="ECO:0000256" key="2">
    <source>
        <dbReference type="ARBA" id="ARBA00009045"/>
    </source>
</evidence>
<gene>
    <name evidence="10" type="ORF">AT746_11635</name>
</gene>
<dbReference type="AlphaFoldDB" id="A0A0U2QMX0"/>
<reference evidence="10 11" key="1">
    <citation type="submission" date="2015-12" db="EMBL/GenBank/DDBJ databases">
        <title>Complete genome of Lacimicrobium alkaliphilum KCTC 32984.</title>
        <authorList>
            <person name="Kim S.-G."/>
            <person name="Lee Y.-J."/>
        </authorList>
    </citation>
    <scope>NUCLEOTIDE SEQUENCE [LARGE SCALE GENOMIC DNA]</scope>
    <source>
        <strain evidence="10 11">YelD216</strain>
    </source>
</reference>
<feature type="transmembrane region" description="Helical" evidence="8">
    <location>
        <begin position="174"/>
        <end position="191"/>
    </location>
</feature>
<keyword evidence="7 8" id="KW-0472">Membrane</keyword>
<keyword evidence="11" id="KW-1185">Reference proteome</keyword>
<dbReference type="InterPro" id="IPR035952">
    <property type="entry name" value="Rhomboid-like_sf"/>
</dbReference>
<evidence type="ECO:0000259" key="9">
    <source>
        <dbReference type="Pfam" id="PF01694"/>
    </source>
</evidence>
<protein>
    <recommendedName>
        <fullName evidence="9">Peptidase S54 rhomboid domain-containing protein</fullName>
    </recommendedName>
</protein>
<evidence type="ECO:0000256" key="7">
    <source>
        <dbReference type="ARBA" id="ARBA00023136"/>
    </source>
</evidence>